<dbReference type="AlphaFoldDB" id="A0AA47NAP6"/>
<accession>A0AA47NAP6</accession>
<evidence type="ECO:0000313" key="2">
    <source>
        <dbReference type="EMBL" id="KAK0155035.1"/>
    </source>
</evidence>
<feature type="region of interest" description="Disordered" evidence="1">
    <location>
        <begin position="36"/>
        <end position="66"/>
    </location>
</feature>
<evidence type="ECO:0000256" key="1">
    <source>
        <dbReference type="SAM" id="MobiDB-lite"/>
    </source>
</evidence>
<keyword evidence="3" id="KW-1185">Reference proteome</keyword>
<reference evidence="2" key="1">
    <citation type="journal article" date="2023" name="Front. Mar. Sci.">
        <title>A new Merluccius polli reference genome to investigate the effects of global change in West African waters.</title>
        <authorList>
            <person name="Mateo J.L."/>
            <person name="Blanco-Fernandez C."/>
            <person name="Garcia-Vazquez E."/>
            <person name="Machado-Schiaffino G."/>
        </authorList>
    </citation>
    <scope>NUCLEOTIDE SEQUENCE</scope>
    <source>
        <strain evidence="2">C29</strain>
        <tissue evidence="2">Fin</tissue>
    </source>
</reference>
<dbReference type="EMBL" id="JAOPHQ010000309">
    <property type="protein sequence ID" value="KAK0155035.1"/>
    <property type="molecule type" value="Genomic_DNA"/>
</dbReference>
<dbReference type="Proteomes" id="UP001174136">
    <property type="component" value="Unassembled WGS sequence"/>
</dbReference>
<proteinExistence type="predicted"/>
<comment type="caution">
    <text evidence="2">The sequence shown here is derived from an EMBL/GenBank/DDBJ whole genome shotgun (WGS) entry which is preliminary data.</text>
</comment>
<feature type="region of interest" description="Disordered" evidence="1">
    <location>
        <begin position="1"/>
        <end position="20"/>
    </location>
</feature>
<name>A0AA47NAP6_MERPO</name>
<protein>
    <submittedName>
        <fullName evidence="2">Uncharacterized protein</fullName>
    </submittedName>
</protein>
<sequence>MKRSYPSGAEKRRKKEETRNFTSKLQKVTNFFTVPAAAAGSSSSNPQPNETGMGCESSEIIQPGLDDVVPPDYETPASSTLLVSCQHGVLLEDDPALWPKQLSDSARCSIVQRGPLQVKDRIFPRN</sequence>
<evidence type="ECO:0000313" key="3">
    <source>
        <dbReference type="Proteomes" id="UP001174136"/>
    </source>
</evidence>
<gene>
    <name evidence="2" type="ORF">N1851_002653</name>
</gene>
<organism evidence="2 3">
    <name type="scientific">Merluccius polli</name>
    <name type="common">Benguela hake</name>
    <name type="synonym">Merluccius cadenati</name>
    <dbReference type="NCBI Taxonomy" id="89951"/>
    <lineage>
        <taxon>Eukaryota</taxon>
        <taxon>Metazoa</taxon>
        <taxon>Chordata</taxon>
        <taxon>Craniata</taxon>
        <taxon>Vertebrata</taxon>
        <taxon>Euteleostomi</taxon>
        <taxon>Actinopterygii</taxon>
        <taxon>Neopterygii</taxon>
        <taxon>Teleostei</taxon>
        <taxon>Neoteleostei</taxon>
        <taxon>Acanthomorphata</taxon>
        <taxon>Zeiogadaria</taxon>
        <taxon>Gadariae</taxon>
        <taxon>Gadiformes</taxon>
        <taxon>Gadoidei</taxon>
        <taxon>Merlucciidae</taxon>
        <taxon>Merluccius</taxon>
    </lineage>
</organism>